<dbReference type="Gene3D" id="3.40.50.12780">
    <property type="entry name" value="N-terminal domain of ligase-like"/>
    <property type="match status" value="1"/>
</dbReference>
<dbReference type="Pfam" id="PF00501">
    <property type="entry name" value="AMP-binding"/>
    <property type="match status" value="2"/>
</dbReference>
<dbReference type="InterPro" id="IPR020845">
    <property type="entry name" value="AMP-binding_CS"/>
</dbReference>
<dbReference type="SUPFAM" id="SSF56801">
    <property type="entry name" value="Acetyl-CoA synthetase-like"/>
    <property type="match status" value="1"/>
</dbReference>
<evidence type="ECO:0000313" key="2">
    <source>
        <dbReference type="EMBL" id="MCC2615112.1"/>
    </source>
</evidence>
<accession>A0ABS8G3F0</accession>
<evidence type="ECO:0000313" key="3">
    <source>
        <dbReference type="Proteomes" id="UP001520878"/>
    </source>
</evidence>
<sequence length="451" mass="49582">MSTFYQGVTYRSDRQALWCDGITLSYRELDEQVDAFAGQLVTGHLVMLYAGRDIPTLVTYLACLRRGCPVLLVSPTLDSEKRRSLTDCYTPNVIIEADKLTQCHDRLLSIDPRIAVLLPTSGSTGSPKFVALSADNLQANAASITAYLPIQSNDRTLANLPVCYSYGLSVINSHLLKGATVILSDAQPMQRDFWDILETQCITSLAGVPHTYQLLLRLGFTRKSLPHLRYFTQAGGKLAVDAVKALADYAQLHHKAFYVMYGQTEATARMAYLSPELAAHKPGAIGKTIPGGHFTLVDDEGRTLSGPDKQGELVYHGPNIMLGYVSSVKDMHTLQPQKSLHTGDLGYVDKDGDWYITGRVKRVTKVSGERINLDDIEHWLAGQGITAACWGNDQTLFVCGEGETDAKELSGSVARYLSIHPSLVKGLQRDTLPRTDNGKLDYPRLAQEYGV</sequence>
<dbReference type="Proteomes" id="UP001520878">
    <property type="component" value="Unassembled WGS sequence"/>
</dbReference>
<evidence type="ECO:0000259" key="1">
    <source>
        <dbReference type="Pfam" id="PF00501"/>
    </source>
</evidence>
<dbReference type="InterPro" id="IPR042099">
    <property type="entry name" value="ANL_N_sf"/>
</dbReference>
<dbReference type="EMBL" id="JAJEWP010000001">
    <property type="protein sequence ID" value="MCC2615112.1"/>
    <property type="molecule type" value="Genomic_DNA"/>
</dbReference>
<feature type="domain" description="AMP-dependent synthetase/ligase" evidence="1">
    <location>
        <begin position="10"/>
        <end position="96"/>
    </location>
</feature>
<gene>
    <name evidence="2" type="ORF">LJ739_02500</name>
</gene>
<organism evidence="2 3">
    <name type="scientific">Fluctibacter halophilus</name>
    <dbReference type="NCBI Taxonomy" id="226011"/>
    <lineage>
        <taxon>Bacteria</taxon>
        <taxon>Pseudomonadati</taxon>
        <taxon>Pseudomonadota</taxon>
        <taxon>Gammaproteobacteria</taxon>
        <taxon>Alteromonadales</taxon>
        <taxon>Alteromonadaceae</taxon>
        <taxon>Fluctibacter</taxon>
    </lineage>
</organism>
<protein>
    <submittedName>
        <fullName evidence="2">AMP-binding protein</fullName>
    </submittedName>
</protein>
<feature type="domain" description="AMP-dependent synthetase/ligase" evidence="1">
    <location>
        <begin position="114"/>
        <end position="324"/>
    </location>
</feature>
<dbReference type="PANTHER" id="PTHR43767">
    <property type="entry name" value="LONG-CHAIN-FATTY-ACID--COA LIGASE"/>
    <property type="match status" value="1"/>
</dbReference>
<reference evidence="2 3" key="1">
    <citation type="submission" date="2021-10" db="EMBL/GenBank/DDBJ databases">
        <title>Draft genome of Aestuariibacter halophilus JC2043.</title>
        <authorList>
            <person name="Emsley S.A."/>
            <person name="Pfannmuller K.M."/>
            <person name="Ushijima B."/>
            <person name="Saw J.H."/>
            <person name="Videau P."/>
        </authorList>
    </citation>
    <scope>NUCLEOTIDE SEQUENCE [LARGE SCALE GENOMIC DNA]</scope>
    <source>
        <strain evidence="2 3">JC2043</strain>
    </source>
</reference>
<dbReference type="PANTHER" id="PTHR43767:SF1">
    <property type="entry name" value="NONRIBOSOMAL PEPTIDE SYNTHASE PES1 (EUROFUNG)-RELATED"/>
    <property type="match status" value="1"/>
</dbReference>
<keyword evidence="3" id="KW-1185">Reference proteome</keyword>
<dbReference type="InterPro" id="IPR050237">
    <property type="entry name" value="ATP-dep_AMP-bd_enzyme"/>
</dbReference>
<dbReference type="PROSITE" id="PS00455">
    <property type="entry name" value="AMP_BINDING"/>
    <property type="match status" value="1"/>
</dbReference>
<dbReference type="RefSeq" id="WP_229157023.1">
    <property type="nucleotide sequence ID" value="NZ_JAJEWP010000001.1"/>
</dbReference>
<dbReference type="InterPro" id="IPR000873">
    <property type="entry name" value="AMP-dep_synth/lig_dom"/>
</dbReference>
<proteinExistence type="predicted"/>
<comment type="caution">
    <text evidence="2">The sequence shown here is derived from an EMBL/GenBank/DDBJ whole genome shotgun (WGS) entry which is preliminary data.</text>
</comment>
<name>A0ABS8G3F0_9ALTE</name>